<reference evidence="3 4" key="1">
    <citation type="submission" date="2018-09" db="EMBL/GenBank/DDBJ databases">
        <authorList>
            <person name="Grouzdev D.S."/>
            <person name="Krutkina M.S."/>
        </authorList>
    </citation>
    <scope>NUCLEOTIDE SEQUENCE [LARGE SCALE GENOMIC DNA]</scope>
    <source>
        <strain evidence="3 4">RmlP001</strain>
    </source>
</reference>
<keyword evidence="1" id="KW-0812">Transmembrane</keyword>
<protein>
    <submittedName>
        <fullName evidence="3">Phosphomannomutase</fullName>
    </submittedName>
</protein>
<keyword evidence="4" id="KW-1185">Reference proteome</keyword>
<dbReference type="OrthoDB" id="7624353at2"/>
<name>A0A4Q2R7I4_9HYPH</name>
<keyword evidence="1" id="KW-1133">Transmembrane helix</keyword>
<accession>A0A4Q2R7I4</accession>
<evidence type="ECO:0000313" key="4">
    <source>
        <dbReference type="Proteomes" id="UP000289411"/>
    </source>
</evidence>
<evidence type="ECO:0000259" key="2">
    <source>
        <dbReference type="Pfam" id="PF13400"/>
    </source>
</evidence>
<dbReference type="Gene3D" id="3.40.50.410">
    <property type="entry name" value="von Willebrand factor, type A domain"/>
    <property type="match status" value="1"/>
</dbReference>
<dbReference type="EMBL" id="QYBC01000026">
    <property type="protein sequence ID" value="RYB01911.1"/>
    <property type="molecule type" value="Genomic_DNA"/>
</dbReference>
<evidence type="ECO:0000313" key="3">
    <source>
        <dbReference type="EMBL" id="RYB01911.1"/>
    </source>
</evidence>
<dbReference type="Pfam" id="PF13400">
    <property type="entry name" value="Tad"/>
    <property type="match status" value="1"/>
</dbReference>
<sequence>MPRLLTRRARHRARFERFRRSEGGNVAIVFAVCLLPLVGLVGLGIDYGVALSAKSKLDNAADAAAIAAVATAKAYVAANPNDANLTANAIAAGKDRANRAFAVNAARVPFTTVQVPAITLTRSAQTFSASVQYQAVARNNFGQIFRQASTNLGGNTAAAADIPSYLDFYLLVDVSASMGLPSTLSGQNYLAANNGNCQFACHFPDQVGGYNFAVSHNIQLRSGAVNSAVCGLLGLARTPSVPNQYRVGLYPFVTQMATLSPLSSNYAALWSAATCDQANPTAFTTLLDSGATQLSTFGDTSTGDGSGGTHFETSLASIQATIGPYGDGSSATKSKPFVFLITDGMENTQQFALSSGNKWYYPGGSSISQQRNRSWWTGTNPVAIDPNLCAALKAAGATVSILYIPYTTLTVTDQNTWETQQANAASANIPSVLPQCATPGFFQTANTPADINNALAAMFNQAIQVAHLLK</sequence>
<dbReference type="RefSeq" id="WP_129221697.1">
    <property type="nucleotide sequence ID" value="NZ_QYBC01000026.1"/>
</dbReference>
<proteinExistence type="predicted"/>
<feature type="domain" description="Putative Flp pilus-assembly TadG-like N-terminal" evidence="2">
    <location>
        <begin position="24"/>
        <end position="70"/>
    </location>
</feature>
<dbReference type="AlphaFoldDB" id="A0A4Q2R7I4"/>
<gene>
    <name evidence="3" type="ORF">D3272_23720</name>
</gene>
<dbReference type="InterPro" id="IPR036465">
    <property type="entry name" value="vWFA_dom_sf"/>
</dbReference>
<evidence type="ECO:0000256" key="1">
    <source>
        <dbReference type="SAM" id="Phobius"/>
    </source>
</evidence>
<dbReference type="InterPro" id="IPR028087">
    <property type="entry name" value="Tad_N"/>
</dbReference>
<dbReference type="Proteomes" id="UP000289411">
    <property type="component" value="Unassembled WGS sequence"/>
</dbReference>
<feature type="transmembrane region" description="Helical" evidence="1">
    <location>
        <begin position="21"/>
        <end position="45"/>
    </location>
</feature>
<organism evidence="3 4">
    <name type="scientific">Lichenibacterium ramalinae</name>
    <dbReference type="NCBI Taxonomy" id="2316527"/>
    <lineage>
        <taxon>Bacteria</taxon>
        <taxon>Pseudomonadati</taxon>
        <taxon>Pseudomonadota</taxon>
        <taxon>Alphaproteobacteria</taxon>
        <taxon>Hyphomicrobiales</taxon>
        <taxon>Lichenihabitantaceae</taxon>
        <taxon>Lichenibacterium</taxon>
    </lineage>
</organism>
<reference evidence="3 4" key="2">
    <citation type="submission" date="2019-02" db="EMBL/GenBank/DDBJ databases">
        <title>'Lichenibacterium ramalinii' gen. nov. sp. nov., 'Lichenibacterium minor' gen. nov. sp. nov.</title>
        <authorList>
            <person name="Pankratov T."/>
        </authorList>
    </citation>
    <scope>NUCLEOTIDE SEQUENCE [LARGE SCALE GENOMIC DNA]</scope>
    <source>
        <strain evidence="3 4">RmlP001</strain>
    </source>
</reference>
<keyword evidence="1" id="KW-0472">Membrane</keyword>
<comment type="caution">
    <text evidence="3">The sequence shown here is derived from an EMBL/GenBank/DDBJ whole genome shotgun (WGS) entry which is preliminary data.</text>
</comment>